<name>A0A2T3HLS0_9SPHI</name>
<proteinExistence type="predicted"/>
<dbReference type="Proteomes" id="UP000240912">
    <property type="component" value="Unassembled WGS sequence"/>
</dbReference>
<organism evidence="2 3">
    <name type="scientific">Pedobacter yulinensis</name>
    <dbReference type="NCBI Taxonomy" id="2126353"/>
    <lineage>
        <taxon>Bacteria</taxon>
        <taxon>Pseudomonadati</taxon>
        <taxon>Bacteroidota</taxon>
        <taxon>Sphingobacteriia</taxon>
        <taxon>Sphingobacteriales</taxon>
        <taxon>Sphingobacteriaceae</taxon>
        <taxon>Pedobacter</taxon>
    </lineage>
</organism>
<evidence type="ECO:0000313" key="2">
    <source>
        <dbReference type="EMBL" id="PST83374.1"/>
    </source>
</evidence>
<dbReference type="Pfam" id="PF00535">
    <property type="entry name" value="Glycos_transf_2"/>
    <property type="match status" value="1"/>
</dbReference>
<sequence length="259" mass="30461">MKTQKNHFPDISLLVTHYNRPASLERQLQAWEDLECSFGEIVVSDDGSQPQNLQALQNLAAGYGFVLVTTPVNRGLGNNINKGQRAVSRPLTLYVQEDFVPLPAFPPKLLSSVAWMAEDPSLDMVRYYAYQRFPYLEHFRDGFSVMKFNALNILGSYKKFYMYSDHPHLRRSSFMDKFGSYKEGVNVEKAEYSMMMSFLKKNGKALFYERFEDLFEQKNSSDEPSTFERDWRRHPTNLPIRIARHLYRHLRFNYNYFLN</sequence>
<keyword evidence="3" id="KW-1185">Reference proteome</keyword>
<evidence type="ECO:0000259" key="1">
    <source>
        <dbReference type="Pfam" id="PF00535"/>
    </source>
</evidence>
<dbReference type="CDD" id="cd00761">
    <property type="entry name" value="Glyco_tranf_GTA_type"/>
    <property type="match status" value="1"/>
</dbReference>
<dbReference type="EMBL" id="PYLS01000005">
    <property type="protein sequence ID" value="PST83374.1"/>
    <property type="molecule type" value="Genomic_DNA"/>
</dbReference>
<keyword evidence="2" id="KW-0808">Transferase</keyword>
<reference evidence="2 3" key="1">
    <citation type="submission" date="2018-03" db="EMBL/GenBank/DDBJ databases">
        <authorList>
            <person name="Keele B.F."/>
        </authorList>
    </citation>
    <scope>NUCLEOTIDE SEQUENCE [LARGE SCALE GENOMIC DNA]</scope>
    <source>
        <strain evidence="2 3">YL28-9</strain>
    </source>
</reference>
<dbReference type="InterPro" id="IPR029044">
    <property type="entry name" value="Nucleotide-diphossugar_trans"/>
</dbReference>
<gene>
    <name evidence="2" type="ORF">C7T94_12415</name>
</gene>
<evidence type="ECO:0000313" key="3">
    <source>
        <dbReference type="Proteomes" id="UP000240912"/>
    </source>
</evidence>
<dbReference type="AlphaFoldDB" id="A0A2T3HLS0"/>
<dbReference type="OrthoDB" id="744361at2"/>
<dbReference type="SUPFAM" id="SSF53448">
    <property type="entry name" value="Nucleotide-diphospho-sugar transferases"/>
    <property type="match status" value="1"/>
</dbReference>
<feature type="domain" description="Glycosyltransferase 2-like" evidence="1">
    <location>
        <begin position="12"/>
        <end position="171"/>
    </location>
</feature>
<dbReference type="RefSeq" id="WP_107215634.1">
    <property type="nucleotide sequence ID" value="NZ_KZ686269.1"/>
</dbReference>
<dbReference type="InterPro" id="IPR001173">
    <property type="entry name" value="Glyco_trans_2-like"/>
</dbReference>
<protein>
    <submittedName>
        <fullName evidence="2">Glycosyl transferase family 2</fullName>
    </submittedName>
</protein>
<accession>A0A2T3HLS0</accession>
<dbReference type="Gene3D" id="3.90.550.10">
    <property type="entry name" value="Spore Coat Polysaccharide Biosynthesis Protein SpsA, Chain A"/>
    <property type="match status" value="1"/>
</dbReference>
<comment type="caution">
    <text evidence="2">The sequence shown here is derived from an EMBL/GenBank/DDBJ whole genome shotgun (WGS) entry which is preliminary data.</text>
</comment>
<dbReference type="GO" id="GO:0016740">
    <property type="term" value="F:transferase activity"/>
    <property type="evidence" value="ECO:0007669"/>
    <property type="project" value="UniProtKB-KW"/>
</dbReference>